<gene>
    <name evidence="1" type="ORF">STAS_32061</name>
</gene>
<dbReference type="AlphaFoldDB" id="A0A5A7RB10"/>
<reference evidence="2" key="1">
    <citation type="journal article" date="2019" name="Curr. Biol.">
        <title>Genome Sequence of Striga asiatica Provides Insight into the Evolution of Plant Parasitism.</title>
        <authorList>
            <person name="Yoshida S."/>
            <person name="Kim S."/>
            <person name="Wafula E.K."/>
            <person name="Tanskanen J."/>
            <person name="Kim Y.M."/>
            <person name="Honaas L."/>
            <person name="Yang Z."/>
            <person name="Spallek T."/>
            <person name="Conn C.E."/>
            <person name="Ichihashi Y."/>
            <person name="Cheong K."/>
            <person name="Cui S."/>
            <person name="Der J.P."/>
            <person name="Gundlach H."/>
            <person name="Jiao Y."/>
            <person name="Hori C."/>
            <person name="Ishida J.K."/>
            <person name="Kasahara H."/>
            <person name="Kiba T."/>
            <person name="Kim M.S."/>
            <person name="Koo N."/>
            <person name="Laohavisit A."/>
            <person name="Lee Y.H."/>
            <person name="Lumba S."/>
            <person name="McCourt P."/>
            <person name="Mortimer J.C."/>
            <person name="Mutuku J.M."/>
            <person name="Nomura T."/>
            <person name="Sasaki-Sekimoto Y."/>
            <person name="Seto Y."/>
            <person name="Wang Y."/>
            <person name="Wakatake T."/>
            <person name="Sakakibara H."/>
            <person name="Demura T."/>
            <person name="Yamaguchi S."/>
            <person name="Yoneyama K."/>
            <person name="Manabe R.I."/>
            <person name="Nelson D.C."/>
            <person name="Schulman A.H."/>
            <person name="Timko M.P."/>
            <person name="dePamphilis C.W."/>
            <person name="Choi D."/>
            <person name="Shirasu K."/>
        </authorList>
    </citation>
    <scope>NUCLEOTIDE SEQUENCE [LARGE SCALE GENOMIC DNA]</scope>
    <source>
        <strain evidence="2">cv. UVA1</strain>
    </source>
</reference>
<dbReference type="EMBL" id="BKCP01011181">
    <property type="protein sequence ID" value="GER54466.1"/>
    <property type="molecule type" value="Genomic_DNA"/>
</dbReference>
<sequence>MGGGPGRLVGLLGPLRNHFGYEPGLLEHVGPVWCELNRTRTHLDSLEMRWAPAEPVWANFQVAWLRRSCWAADTHAFGRRKRARRMLCTRAKRGPLGPRDVRIPRAWCGLAVER</sequence>
<proteinExistence type="predicted"/>
<dbReference type="Proteomes" id="UP000325081">
    <property type="component" value="Unassembled WGS sequence"/>
</dbReference>
<evidence type="ECO:0000313" key="1">
    <source>
        <dbReference type="EMBL" id="GER54466.1"/>
    </source>
</evidence>
<name>A0A5A7RB10_STRAF</name>
<keyword evidence="2" id="KW-1185">Reference proteome</keyword>
<comment type="caution">
    <text evidence="1">The sequence shown here is derived from an EMBL/GenBank/DDBJ whole genome shotgun (WGS) entry which is preliminary data.</text>
</comment>
<organism evidence="1 2">
    <name type="scientific">Striga asiatica</name>
    <name type="common">Asiatic witchweed</name>
    <name type="synonym">Buchnera asiatica</name>
    <dbReference type="NCBI Taxonomy" id="4170"/>
    <lineage>
        <taxon>Eukaryota</taxon>
        <taxon>Viridiplantae</taxon>
        <taxon>Streptophyta</taxon>
        <taxon>Embryophyta</taxon>
        <taxon>Tracheophyta</taxon>
        <taxon>Spermatophyta</taxon>
        <taxon>Magnoliopsida</taxon>
        <taxon>eudicotyledons</taxon>
        <taxon>Gunneridae</taxon>
        <taxon>Pentapetalae</taxon>
        <taxon>asterids</taxon>
        <taxon>lamiids</taxon>
        <taxon>Lamiales</taxon>
        <taxon>Orobanchaceae</taxon>
        <taxon>Buchnereae</taxon>
        <taxon>Striga</taxon>
    </lineage>
</organism>
<accession>A0A5A7RB10</accession>
<evidence type="ECO:0000313" key="2">
    <source>
        <dbReference type="Proteomes" id="UP000325081"/>
    </source>
</evidence>
<protein>
    <submittedName>
        <fullName evidence="1">ATP synthase subunit beta</fullName>
    </submittedName>
</protein>